<gene>
    <name evidence="1" type="ORF">RPERSI_LOCUS11723</name>
</gene>
<organism evidence="1 2">
    <name type="scientific">Racocetra persica</name>
    <dbReference type="NCBI Taxonomy" id="160502"/>
    <lineage>
        <taxon>Eukaryota</taxon>
        <taxon>Fungi</taxon>
        <taxon>Fungi incertae sedis</taxon>
        <taxon>Mucoromycota</taxon>
        <taxon>Glomeromycotina</taxon>
        <taxon>Glomeromycetes</taxon>
        <taxon>Diversisporales</taxon>
        <taxon>Gigasporaceae</taxon>
        <taxon>Racocetra</taxon>
    </lineage>
</organism>
<dbReference type="Proteomes" id="UP000789920">
    <property type="component" value="Unassembled WGS sequence"/>
</dbReference>
<proteinExistence type="predicted"/>
<name>A0ACA9PVN9_9GLOM</name>
<feature type="non-terminal residue" evidence="1">
    <location>
        <position position="1"/>
    </location>
</feature>
<evidence type="ECO:0000313" key="1">
    <source>
        <dbReference type="EMBL" id="CAG8726332.1"/>
    </source>
</evidence>
<dbReference type="EMBL" id="CAJVQC010024406">
    <property type="protein sequence ID" value="CAG8726332.1"/>
    <property type="molecule type" value="Genomic_DNA"/>
</dbReference>
<keyword evidence="2" id="KW-1185">Reference proteome</keyword>
<feature type="non-terminal residue" evidence="1">
    <location>
        <position position="252"/>
    </location>
</feature>
<protein>
    <submittedName>
        <fullName evidence="1">10130_t:CDS:1</fullName>
    </submittedName>
</protein>
<accession>A0ACA9PVN9</accession>
<reference evidence="1" key="1">
    <citation type="submission" date="2021-06" db="EMBL/GenBank/DDBJ databases">
        <authorList>
            <person name="Kallberg Y."/>
            <person name="Tangrot J."/>
            <person name="Rosling A."/>
        </authorList>
    </citation>
    <scope>NUCLEOTIDE SEQUENCE</scope>
    <source>
        <strain evidence="1">MA461A</strain>
    </source>
</reference>
<evidence type="ECO:0000313" key="2">
    <source>
        <dbReference type="Proteomes" id="UP000789920"/>
    </source>
</evidence>
<sequence length="252" mass="28798">ASAISRSPNASNREEVTQSISELETDRSEQSSDSEDEPFSKTNKMSALIKRLETLEKLQTAHNKPVPIEKPSETMYVNIPKFLKIDKPIYNSYQESLRLMITAKYEKNVPEFRQIPESEKSGIIKRFKRKNPMFPLTICDWAIRRIMRGIINNKRDIEKRKMNSHSSHNSKKTKKDLPIGTRETIEEFVSSLGMSTIDHNQPLEVTRTSSLVNNTRITTDTSTSRASLTTLQQQNNSDIPDISSTTEVLKIP</sequence>
<comment type="caution">
    <text evidence="1">The sequence shown here is derived from an EMBL/GenBank/DDBJ whole genome shotgun (WGS) entry which is preliminary data.</text>
</comment>